<dbReference type="PANTHER" id="PTHR22978:SF12">
    <property type="entry name" value="MATERNAL B9.15 PROTEIN-LIKE ISOFORM X1"/>
    <property type="match status" value="1"/>
</dbReference>
<dbReference type="RefSeq" id="XP_019741854.1">
    <property type="nucleotide sequence ID" value="XM_019886295.1"/>
</dbReference>
<feature type="compositionally biased region" description="Polar residues" evidence="2">
    <location>
        <begin position="147"/>
        <end position="161"/>
    </location>
</feature>
<proteinExistence type="inferred from homology"/>
<accession>A0A3Q3D822</accession>
<dbReference type="InterPro" id="IPR036054">
    <property type="entry name" value="BTG-like_sf"/>
</dbReference>
<evidence type="ECO:0000313" key="4">
    <source>
        <dbReference type="Ensembl" id="ENSHCOP00000005374.1"/>
    </source>
</evidence>
<evidence type="ECO:0000256" key="1">
    <source>
        <dbReference type="ARBA" id="ARBA00007989"/>
    </source>
</evidence>
<dbReference type="GO" id="GO:0005634">
    <property type="term" value="C:nucleus"/>
    <property type="evidence" value="ECO:0007669"/>
    <property type="project" value="TreeGrafter"/>
</dbReference>
<feature type="compositionally biased region" description="Acidic residues" evidence="2">
    <location>
        <begin position="118"/>
        <end position="135"/>
    </location>
</feature>
<dbReference type="RefSeq" id="XP_019741852.1">
    <property type="nucleotide sequence ID" value="XM_019886293.1"/>
</dbReference>
<feature type="compositionally biased region" description="Basic and acidic residues" evidence="2">
    <location>
        <begin position="169"/>
        <end position="192"/>
    </location>
</feature>
<dbReference type="InterPro" id="IPR002087">
    <property type="entry name" value="Anti_prolifrtn"/>
</dbReference>
<dbReference type="PROSITE" id="PS00960">
    <property type="entry name" value="BTG_1"/>
    <property type="match status" value="1"/>
</dbReference>
<protein>
    <submittedName>
        <fullName evidence="4">Si:dkey-79d12.5</fullName>
    </submittedName>
</protein>
<dbReference type="STRING" id="109280.ENSHCOP00000005374"/>
<dbReference type="PRINTS" id="PR00310">
    <property type="entry name" value="ANTIPRLFBTG1"/>
</dbReference>
<sequence>MKREVKAGVNFFKRLVVARGKLDAAKVQLFAEKLQQLLCDKYDGHWYPDCPSKGQAFRCIRINNGIPNDEVLLKACEESELTPSDLCLPPEVTVWIDPLEVCGRSRENSYPFSIASFTDDDKEEEESMNKEEEDSPVVLTNHDTSDYHSATSSDCGSAVSSDTEEEAKDGETESAQEKKAPVKKQAQKDDTAKITMVPRIRKWHGGGSNRVKYCRNLVPKSVQYFCQPVPVWSHCMNGAPVFLTTVVAPPPPPPPPHQVFVHYLSQPPPLLQPLPHFIVPRAAPQSWEPVNDEMAGLRPSAEPV</sequence>
<dbReference type="Gene3D" id="3.90.640.90">
    <property type="entry name" value="Anti-proliferative protein, N-terminal domain"/>
    <property type="match status" value="1"/>
</dbReference>
<dbReference type="FunFam" id="3.90.640.90:FF:000002">
    <property type="entry name" value="BTG anti-proliferation factor 4"/>
    <property type="match status" value="1"/>
</dbReference>
<dbReference type="InterPro" id="IPR033332">
    <property type="entry name" value="BTG"/>
</dbReference>
<keyword evidence="5" id="KW-1185">Reference proteome</keyword>
<feature type="region of interest" description="Disordered" evidence="2">
    <location>
        <begin position="113"/>
        <end position="192"/>
    </location>
</feature>
<reference evidence="4" key="2">
    <citation type="submission" date="2025-09" db="UniProtKB">
        <authorList>
            <consortium name="Ensembl"/>
        </authorList>
    </citation>
    <scope>IDENTIFICATION</scope>
</reference>
<dbReference type="GeneTree" id="ENSGT00950000182952"/>
<evidence type="ECO:0000259" key="3">
    <source>
        <dbReference type="PROSITE" id="PS00960"/>
    </source>
</evidence>
<dbReference type="OrthoDB" id="19928at2759"/>
<evidence type="ECO:0000313" key="5">
    <source>
        <dbReference type="Proteomes" id="UP000264820"/>
    </source>
</evidence>
<dbReference type="SMART" id="SM00099">
    <property type="entry name" value="btg1"/>
    <property type="match status" value="1"/>
</dbReference>
<dbReference type="Ensembl" id="ENSHCOT00000005480.1">
    <property type="protein sequence ID" value="ENSHCOP00000005374.1"/>
    <property type="gene ID" value="ENSHCOG00000007022.1"/>
</dbReference>
<dbReference type="GO" id="GO:0005737">
    <property type="term" value="C:cytoplasm"/>
    <property type="evidence" value="ECO:0007669"/>
    <property type="project" value="TreeGrafter"/>
</dbReference>
<dbReference type="SUPFAM" id="SSF160696">
    <property type="entry name" value="BTG domain-like"/>
    <property type="match status" value="1"/>
</dbReference>
<reference evidence="4" key="1">
    <citation type="submission" date="2025-08" db="UniProtKB">
        <authorList>
            <consortium name="Ensembl"/>
        </authorList>
    </citation>
    <scope>IDENTIFICATION</scope>
</reference>
<name>A0A3Q3D822_HIPCM</name>
<dbReference type="GeneID" id="109525628"/>
<evidence type="ECO:0000256" key="2">
    <source>
        <dbReference type="SAM" id="MobiDB-lite"/>
    </source>
</evidence>
<feature type="domain" description="Anti-proliferative protein" evidence="3">
    <location>
        <begin position="42"/>
        <end position="62"/>
    </location>
</feature>
<dbReference type="KEGG" id="hcq:109525628"/>
<organism evidence="4 5">
    <name type="scientific">Hippocampus comes</name>
    <name type="common">Tiger tail seahorse</name>
    <dbReference type="NCBI Taxonomy" id="109280"/>
    <lineage>
        <taxon>Eukaryota</taxon>
        <taxon>Metazoa</taxon>
        <taxon>Chordata</taxon>
        <taxon>Craniata</taxon>
        <taxon>Vertebrata</taxon>
        <taxon>Euteleostomi</taxon>
        <taxon>Actinopterygii</taxon>
        <taxon>Neopterygii</taxon>
        <taxon>Teleostei</taxon>
        <taxon>Neoteleostei</taxon>
        <taxon>Acanthomorphata</taxon>
        <taxon>Syngnathiaria</taxon>
        <taxon>Syngnathiformes</taxon>
        <taxon>Syngnathoidei</taxon>
        <taxon>Syngnathidae</taxon>
        <taxon>Hippocampus</taxon>
    </lineage>
</organism>
<comment type="similarity">
    <text evidence="1">Belongs to the BTG family.</text>
</comment>
<dbReference type="AlphaFoldDB" id="A0A3Q3D822"/>
<dbReference type="Proteomes" id="UP000264820">
    <property type="component" value="Unplaced"/>
</dbReference>
<dbReference type="Pfam" id="PF07742">
    <property type="entry name" value="BTG"/>
    <property type="match status" value="1"/>
</dbReference>
<dbReference type="PANTHER" id="PTHR22978">
    <property type="entry name" value="B-CELL TRANSLOCATION GENE"/>
    <property type="match status" value="1"/>
</dbReference>
<dbReference type="OMA" id="HPTPVWP"/>
<dbReference type="RefSeq" id="XP_019741853.1">
    <property type="nucleotide sequence ID" value="XM_019886294.1"/>
</dbReference>